<dbReference type="EMBL" id="FNFP01000001">
    <property type="protein sequence ID" value="SDJ90893.1"/>
    <property type="molecule type" value="Genomic_DNA"/>
</dbReference>
<dbReference type="InterPro" id="IPR021450">
    <property type="entry name" value="DUF3100"/>
</dbReference>
<evidence type="ECO:0008006" key="4">
    <source>
        <dbReference type="Google" id="ProtNLM"/>
    </source>
</evidence>
<evidence type="ECO:0000256" key="1">
    <source>
        <dbReference type="SAM" id="Phobius"/>
    </source>
</evidence>
<organism evidence="2 3">
    <name type="scientific">Natronincola ferrireducens</name>
    <dbReference type="NCBI Taxonomy" id="393762"/>
    <lineage>
        <taxon>Bacteria</taxon>
        <taxon>Bacillati</taxon>
        <taxon>Bacillota</taxon>
        <taxon>Clostridia</taxon>
        <taxon>Peptostreptococcales</taxon>
        <taxon>Natronincolaceae</taxon>
        <taxon>Natronincola</taxon>
    </lineage>
</organism>
<feature type="transmembrane region" description="Helical" evidence="1">
    <location>
        <begin position="190"/>
        <end position="215"/>
    </location>
</feature>
<evidence type="ECO:0000313" key="3">
    <source>
        <dbReference type="Proteomes" id="UP000198718"/>
    </source>
</evidence>
<feature type="transmembrane region" description="Helical" evidence="1">
    <location>
        <begin position="39"/>
        <end position="60"/>
    </location>
</feature>
<name>A0A1G8XK86_9FIRM</name>
<dbReference type="Proteomes" id="UP000198718">
    <property type="component" value="Unassembled WGS sequence"/>
</dbReference>
<feature type="transmembrane region" description="Helical" evidence="1">
    <location>
        <begin position="222"/>
        <end position="246"/>
    </location>
</feature>
<dbReference type="Pfam" id="PF11299">
    <property type="entry name" value="DUF3100"/>
    <property type="match status" value="1"/>
</dbReference>
<gene>
    <name evidence="2" type="ORF">SAMN05660472_00246</name>
</gene>
<protein>
    <recommendedName>
        <fullName evidence="4">DUF3100 domain-containing protein</fullName>
    </recommendedName>
</protein>
<sequence length="270" mass="28644">MMDQGKPLWKDPKLHGVVLVITLITEKIGTHRVPIGPGVILFLPMLYAMILGLILFLTKLVKEEQATTAEPIIVLSITLLIAKIGVLIGPSIDRIIAAGPALLLQEFGNLGTIVFALPIALLLGFKREAVGMTHSIGREPNVGLIVDKYGFNSPEGRGVMIVYIVGTMFGTIFMGLIAGFLASATPLHPLAFAMATGVGSGSLMAAASGTLANLFPEMSDDIIAFAGASNLLSTGFGLYMSVFVALPLTNKLYNWLEPKIGRGNKVKEEA</sequence>
<keyword evidence="1" id="KW-1133">Transmembrane helix</keyword>
<feature type="transmembrane region" description="Helical" evidence="1">
    <location>
        <begin position="161"/>
        <end position="184"/>
    </location>
</feature>
<feature type="transmembrane region" description="Helical" evidence="1">
    <location>
        <begin position="72"/>
        <end position="92"/>
    </location>
</feature>
<keyword evidence="1" id="KW-0812">Transmembrane</keyword>
<proteinExistence type="predicted"/>
<keyword evidence="1" id="KW-0472">Membrane</keyword>
<dbReference type="STRING" id="393762.SAMN05660472_00246"/>
<reference evidence="2 3" key="1">
    <citation type="submission" date="2016-10" db="EMBL/GenBank/DDBJ databases">
        <authorList>
            <person name="de Groot N.N."/>
        </authorList>
    </citation>
    <scope>NUCLEOTIDE SEQUENCE [LARGE SCALE GENOMIC DNA]</scope>
    <source>
        <strain evidence="2 3">DSM 18346</strain>
    </source>
</reference>
<evidence type="ECO:0000313" key="2">
    <source>
        <dbReference type="EMBL" id="SDJ90893.1"/>
    </source>
</evidence>
<dbReference type="AlphaFoldDB" id="A0A1G8XK86"/>
<accession>A0A1G8XK86</accession>
<keyword evidence="3" id="KW-1185">Reference proteome</keyword>
<dbReference type="OrthoDB" id="5451070at2"/>
<feature type="transmembrane region" description="Helical" evidence="1">
    <location>
        <begin position="107"/>
        <end position="125"/>
    </location>
</feature>